<dbReference type="EMBL" id="JAGSOG010000049">
    <property type="protein sequence ID" value="MBR7834137.1"/>
    <property type="molecule type" value="Genomic_DNA"/>
</dbReference>
<keyword evidence="2" id="KW-1185">Reference proteome</keyword>
<evidence type="ECO:0008006" key="3">
    <source>
        <dbReference type="Google" id="ProtNLM"/>
    </source>
</evidence>
<sequence length="81" mass="9000">MDTEQQWRVQFDAEITFSNGGGLQTQGFRLDIEGTEITDDALAEYLVRHLGLLMVDQVRISNKVLLPEAHKGSRGGPSQVD</sequence>
<protein>
    <recommendedName>
        <fullName evidence="3">Cyclase</fullName>
    </recommendedName>
</protein>
<organism evidence="1 2">
    <name type="scientific">Actinospica durhamensis</name>
    <dbReference type="NCBI Taxonomy" id="1508375"/>
    <lineage>
        <taxon>Bacteria</taxon>
        <taxon>Bacillati</taxon>
        <taxon>Actinomycetota</taxon>
        <taxon>Actinomycetes</taxon>
        <taxon>Catenulisporales</taxon>
        <taxon>Actinospicaceae</taxon>
        <taxon>Actinospica</taxon>
    </lineage>
</organism>
<proteinExistence type="predicted"/>
<evidence type="ECO:0000313" key="2">
    <source>
        <dbReference type="Proteomes" id="UP000675781"/>
    </source>
</evidence>
<dbReference type="RefSeq" id="WP_212528658.1">
    <property type="nucleotide sequence ID" value="NZ_JAGSOG010000049.1"/>
</dbReference>
<gene>
    <name evidence="1" type="ORF">KDL01_12745</name>
</gene>
<dbReference type="Proteomes" id="UP000675781">
    <property type="component" value="Unassembled WGS sequence"/>
</dbReference>
<accession>A0A941EM05</accession>
<comment type="caution">
    <text evidence="1">The sequence shown here is derived from an EMBL/GenBank/DDBJ whole genome shotgun (WGS) entry which is preliminary data.</text>
</comment>
<dbReference type="AlphaFoldDB" id="A0A941EM05"/>
<name>A0A941EM05_9ACTN</name>
<evidence type="ECO:0000313" key="1">
    <source>
        <dbReference type="EMBL" id="MBR7834137.1"/>
    </source>
</evidence>
<reference evidence="1" key="1">
    <citation type="submission" date="2021-04" db="EMBL/GenBank/DDBJ databases">
        <title>Genome based classification of Actinospica acidithermotolerans sp. nov., an actinobacterium isolated from an Indonesian hot spring.</title>
        <authorList>
            <person name="Kusuma A.B."/>
            <person name="Putra K.E."/>
            <person name="Nafisah S."/>
            <person name="Loh J."/>
            <person name="Nouioui I."/>
            <person name="Goodfellow M."/>
        </authorList>
    </citation>
    <scope>NUCLEOTIDE SEQUENCE</scope>
    <source>
        <strain evidence="1">CSCA 57</strain>
    </source>
</reference>